<evidence type="ECO:0000259" key="1">
    <source>
        <dbReference type="Pfam" id="PF08241"/>
    </source>
</evidence>
<dbReference type="InterPro" id="IPR029063">
    <property type="entry name" value="SAM-dependent_MTases_sf"/>
</dbReference>
<dbReference type="InterPro" id="IPR013216">
    <property type="entry name" value="Methyltransf_11"/>
</dbReference>
<dbReference type="GO" id="GO:0008168">
    <property type="term" value="F:methyltransferase activity"/>
    <property type="evidence" value="ECO:0007669"/>
    <property type="project" value="UniProtKB-KW"/>
</dbReference>
<dbReference type="Gene3D" id="3.40.50.150">
    <property type="entry name" value="Vaccinia Virus protein VP39"/>
    <property type="match status" value="1"/>
</dbReference>
<dbReference type="RefSeq" id="WP_268061453.1">
    <property type="nucleotide sequence ID" value="NZ_JAPQFJ010000010.1"/>
</dbReference>
<feature type="domain" description="Methyltransferase type 11" evidence="1">
    <location>
        <begin position="37"/>
        <end position="96"/>
    </location>
</feature>
<comment type="caution">
    <text evidence="2">The sequence shown here is derived from an EMBL/GenBank/DDBJ whole genome shotgun (WGS) entry which is preliminary data.</text>
</comment>
<dbReference type="Pfam" id="PF08241">
    <property type="entry name" value="Methyltransf_11"/>
    <property type="match status" value="1"/>
</dbReference>
<gene>
    <name evidence="2" type="ORF">OW729_10480</name>
</gene>
<dbReference type="SUPFAM" id="SSF53335">
    <property type="entry name" value="S-adenosyl-L-methionine-dependent methyltransferases"/>
    <property type="match status" value="1"/>
</dbReference>
<proteinExistence type="predicted"/>
<dbReference type="GO" id="GO:0032259">
    <property type="term" value="P:methylation"/>
    <property type="evidence" value="ECO:0007669"/>
    <property type="project" value="UniProtKB-KW"/>
</dbReference>
<organism evidence="2 3">
    <name type="scientific">Clostridium brassicae</name>
    <dbReference type="NCBI Taxonomy" id="2999072"/>
    <lineage>
        <taxon>Bacteria</taxon>
        <taxon>Bacillati</taxon>
        <taxon>Bacillota</taxon>
        <taxon>Clostridia</taxon>
        <taxon>Eubacteriales</taxon>
        <taxon>Clostridiaceae</taxon>
        <taxon>Clostridium</taxon>
    </lineage>
</organism>
<reference evidence="2" key="1">
    <citation type="submission" date="2022-12" db="EMBL/GenBank/DDBJ databases">
        <title>Clostridium sp. nov., isolated from industrial wastewater.</title>
        <authorList>
            <person name="Jiayan W."/>
        </authorList>
    </citation>
    <scope>NUCLEOTIDE SEQUENCE</scope>
    <source>
        <strain evidence="2">ZC22-4</strain>
    </source>
</reference>
<evidence type="ECO:0000313" key="3">
    <source>
        <dbReference type="Proteomes" id="UP001144612"/>
    </source>
</evidence>
<accession>A0ABT4D9R9</accession>
<sequence length="178" mass="21074">MKEEIIISIKDEKLNGNLLDIGTLNYGIIYNIYKSNNKDFKVEYVDSKKNKIPISKGCYDICTLFLAFSNIMFKKSKRTLLQEIYSYLKEDGYIYIWDIDKKFGEILDGNVKVLMDNNKVKEFTIKDYNILKDSSEKSIFDLVNKYFDIIYAKKFSKVYCIKARKKRRIENEGDSSWH</sequence>
<evidence type="ECO:0000313" key="2">
    <source>
        <dbReference type="EMBL" id="MCY6959030.1"/>
    </source>
</evidence>
<keyword evidence="2" id="KW-0808">Transferase</keyword>
<keyword evidence="3" id="KW-1185">Reference proteome</keyword>
<dbReference type="EMBL" id="JAPQFJ010000010">
    <property type="protein sequence ID" value="MCY6959030.1"/>
    <property type="molecule type" value="Genomic_DNA"/>
</dbReference>
<dbReference type="Proteomes" id="UP001144612">
    <property type="component" value="Unassembled WGS sequence"/>
</dbReference>
<name>A0ABT4D9R9_9CLOT</name>
<keyword evidence="2" id="KW-0489">Methyltransferase</keyword>
<protein>
    <submittedName>
        <fullName evidence="2">Methyltransferase domain-containing protein</fullName>
    </submittedName>
</protein>